<organism evidence="1 2">
    <name type="scientific">Opisthorchis viverrini</name>
    <name type="common">Southeast Asian liver fluke</name>
    <dbReference type="NCBI Taxonomy" id="6198"/>
    <lineage>
        <taxon>Eukaryota</taxon>
        <taxon>Metazoa</taxon>
        <taxon>Spiralia</taxon>
        <taxon>Lophotrochozoa</taxon>
        <taxon>Platyhelminthes</taxon>
        <taxon>Trematoda</taxon>
        <taxon>Digenea</taxon>
        <taxon>Opisthorchiida</taxon>
        <taxon>Opisthorchiata</taxon>
        <taxon>Opisthorchiidae</taxon>
        <taxon>Opisthorchis</taxon>
    </lineage>
</organism>
<evidence type="ECO:0000313" key="1">
    <source>
        <dbReference type="EMBL" id="KER32949.1"/>
    </source>
</evidence>
<accession>A0A075AJ86</accession>
<dbReference type="KEGG" id="ovi:T265_01042"/>
<name>A0A075AJ86_OPIVI</name>
<dbReference type="Proteomes" id="UP000054324">
    <property type="component" value="Unassembled WGS sequence"/>
</dbReference>
<sequence>MNIANDFANATHTYAHLREVSQCQSAYHAVHRLKHEAAWYSTFSCLRTSQTRDSFGFQMSPSKNQISLQLSRTSAERKKAFAAEMFIRETPTERLQTIGAVLSLASCLQRRNIHLLLERVFLPGYSLTVTKMQANVRQSGFTRKHTARMLPSVVSTVTPPELKSIVTYFYVNMILMTGQTVVDSDRHPASTDSSEPDCTVDERNGQVFSRNTFICESIWFSRGTQLNLSFMIFYN</sequence>
<dbReference type="CTD" id="20315230"/>
<dbReference type="RefSeq" id="XP_009163249.1">
    <property type="nucleotide sequence ID" value="XM_009164985.1"/>
</dbReference>
<dbReference type="GeneID" id="20315230"/>
<reference evidence="1 2" key="1">
    <citation type="submission" date="2013-11" db="EMBL/GenBank/DDBJ databases">
        <title>Opisthorchis viverrini - life in the bile duct.</title>
        <authorList>
            <person name="Young N.D."/>
            <person name="Nagarajan N."/>
            <person name="Lin S.J."/>
            <person name="Korhonen P.K."/>
            <person name="Jex A.R."/>
            <person name="Hall R.S."/>
            <person name="Safavi-Hemami H."/>
            <person name="Kaewkong W."/>
            <person name="Bertrand D."/>
            <person name="Gao S."/>
            <person name="Seet Q."/>
            <person name="Wongkham S."/>
            <person name="Teh B.T."/>
            <person name="Wongkham C."/>
            <person name="Intapan P.M."/>
            <person name="Maleewong W."/>
            <person name="Yang X."/>
            <person name="Hu M."/>
            <person name="Wang Z."/>
            <person name="Hofmann A."/>
            <person name="Sternberg P.W."/>
            <person name="Tan P."/>
            <person name="Wang J."/>
            <person name="Gasser R.B."/>
        </authorList>
    </citation>
    <scope>NUCLEOTIDE SEQUENCE [LARGE SCALE GENOMIC DNA]</scope>
</reference>
<dbReference type="OrthoDB" id="336885at2759"/>
<proteinExistence type="predicted"/>
<keyword evidence="2" id="KW-1185">Reference proteome</keyword>
<evidence type="ECO:0000313" key="2">
    <source>
        <dbReference type="Proteomes" id="UP000054324"/>
    </source>
</evidence>
<protein>
    <submittedName>
        <fullName evidence="1">Uncharacterized protein</fullName>
    </submittedName>
</protein>
<dbReference type="EMBL" id="KL596629">
    <property type="protein sequence ID" value="KER32949.1"/>
    <property type="molecule type" value="Genomic_DNA"/>
</dbReference>
<dbReference type="AlphaFoldDB" id="A0A075AJ86"/>
<gene>
    <name evidence="1" type="ORF">T265_01042</name>
</gene>